<dbReference type="EMBL" id="JAVRRD010000021">
    <property type="protein sequence ID" value="KAK5048498.1"/>
    <property type="molecule type" value="Genomic_DNA"/>
</dbReference>
<dbReference type="RefSeq" id="XP_064703857.1">
    <property type="nucleotide sequence ID" value="XM_064849154.1"/>
</dbReference>
<name>A0AAV9N2T1_9EURO</name>
<feature type="compositionally biased region" description="Basic and acidic residues" evidence="1">
    <location>
        <begin position="207"/>
        <end position="222"/>
    </location>
</feature>
<feature type="compositionally biased region" description="Basic residues" evidence="1">
    <location>
        <begin position="149"/>
        <end position="161"/>
    </location>
</feature>
<protein>
    <submittedName>
        <fullName evidence="3">Uncharacterized protein</fullName>
    </submittedName>
</protein>
<evidence type="ECO:0000256" key="2">
    <source>
        <dbReference type="SAM" id="Phobius"/>
    </source>
</evidence>
<feature type="transmembrane region" description="Helical" evidence="2">
    <location>
        <begin position="109"/>
        <end position="132"/>
    </location>
</feature>
<keyword evidence="2" id="KW-0812">Transmembrane</keyword>
<evidence type="ECO:0000313" key="3">
    <source>
        <dbReference type="EMBL" id="KAK5048498.1"/>
    </source>
</evidence>
<organism evidence="3 4">
    <name type="scientific">Exophiala bonariae</name>
    <dbReference type="NCBI Taxonomy" id="1690606"/>
    <lineage>
        <taxon>Eukaryota</taxon>
        <taxon>Fungi</taxon>
        <taxon>Dikarya</taxon>
        <taxon>Ascomycota</taxon>
        <taxon>Pezizomycotina</taxon>
        <taxon>Eurotiomycetes</taxon>
        <taxon>Chaetothyriomycetidae</taxon>
        <taxon>Chaetothyriales</taxon>
        <taxon>Herpotrichiellaceae</taxon>
        <taxon>Exophiala</taxon>
    </lineage>
</organism>
<dbReference type="GeneID" id="89973763"/>
<feature type="region of interest" description="Disordered" evidence="1">
    <location>
        <begin position="148"/>
        <end position="173"/>
    </location>
</feature>
<proteinExistence type="predicted"/>
<feature type="region of interest" description="Disordered" evidence="1">
    <location>
        <begin position="190"/>
        <end position="247"/>
    </location>
</feature>
<accession>A0AAV9N2T1</accession>
<evidence type="ECO:0000256" key="1">
    <source>
        <dbReference type="SAM" id="MobiDB-lite"/>
    </source>
</evidence>
<sequence length="247" mass="27358">MAPTVASNGLVSNHILNLFSRSLQSFSSRAISDDDSPPPLASVFATVIKGAGHLTRRAIREALAPREPTPNNSPIFLDTPSSLHKRQGGVVLAIPTTYAGLNSGPAPGAVVGITLGSIAGFIVILYIILSAIRLSGWNQREEVVVEEHHHRRSHTRSRSRSRAMTEVSSPRRERVVREREERVVEEHHFEPESVIVDEEEDDIVEVIEEHSPERPPKRDPPRRSGFRTVDPAEFAGGDRARRSVNKR</sequence>
<keyword evidence="2" id="KW-1133">Transmembrane helix</keyword>
<reference evidence="3 4" key="1">
    <citation type="submission" date="2023-08" db="EMBL/GenBank/DDBJ databases">
        <title>Black Yeasts Isolated from many extreme environments.</title>
        <authorList>
            <person name="Coleine C."/>
            <person name="Stajich J.E."/>
            <person name="Selbmann L."/>
        </authorList>
    </citation>
    <scope>NUCLEOTIDE SEQUENCE [LARGE SCALE GENOMIC DNA]</scope>
    <source>
        <strain evidence="3 4">CCFEE 5792</strain>
    </source>
</reference>
<dbReference type="Proteomes" id="UP001358417">
    <property type="component" value="Unassembled WGS sequence"/>
</dbReference>
<keyword evidence="4" id="KW-1185">Reference proteome</keyword>
<feature type="compositionally biased region" description="Acidic residues" evidence="1">
    <location>
        <begin position="195"/>
        <end position="206"/>
    </location>
</feature>
<gene>
    <name evidence="3" type="ORF">LTR84_005588</name>
</gene>
<keyword evidence="2" id="KW-0472">Membrane</keyword>
<dbReference type="AlphaFoldDB" id="A0AAV9N2T1"/>
<evidence type="ECO:0000313" key="4">
    <source>
        <dbReference type="Proteomes" id="UP001358417"/>
    </source>
</evidence>
<comment type="caution">
    <text evidence="3">The sequence shown here is derived from an EMBL/GenBank/DDBJ whole genome shotgun (WGS) entry which is preliminary data.</text>
</comment>